<protein>
    <recommendedName>
        <fullName evidence="7">Platelet-derived growth factor (PDGF) family profile domain-containing protein</fullName>
    </recommendedName>
</protein>
<dbReference type="SUPFAM" id="SSF57501">
    <property type="entry name" value="Cystine-knot cytokines"/>
    <property type="match status" value="1"/>
</dbReference>
<feature type="signal peptide" evidence="6">
    <location>
        <begin position="1"/>
        <end position="25"/>
    </location>
</feature>
<evidence type="ECO:0000313" key="9">
    <source>
        <dbReference type="Proteomes" id="UP001208570"/>
    </source>
</evidence>
<feature type="chain" id="PRO_5042172335" description="Platelet-derived growth factor (PDGF) family profile domain-containing protein" evidence="6">
    <location>
        <begin position="26"/>
        <end position="377"/>
    </location>
</feature>
<dbReference type="InterPro" id="IPR029034">
    <property type="entry name" value="Cystine-knot_cytokine"/>
</dbReference>
<dbReference type="GO" id="GO:0008083">
    <property type="term" value="F:growth factor activity"/>
    <property type="evidence" value="ECO:0007669"/>
    <property type="project" value="UniProtKB-KW"/>
</dbReference>
<feature type="compositionally biased region" description="Basic residues" evidence="5">
    <location>
        <begin position="357"/>
        <end position="377"/>
    </location>
</feature>
<dbReference type="GO" id="GO:0016020">
    <property type="term" value="C:membrane"/>
    <property type="evidence" value="ECO:0007669"/>
    <property type="project" value="InterPro"/>
</dbReference>
<dbReference type="Gene3D" id="2.10.90.10">
    <property type="entry name" value="Cystine-knot cytokines"/>
    <property type="match status" value="1"/>
</dbReference>
<evidence type="ECO:0000256" key="6">
    <source>
        <dbReference type="SAM" id="SignalP"/>
    </source>
</evidence>
<evidence type="ECO:0000259" key="7">
    <source>
        <dbReference type="PROSITE" id="PS50278"/>
    </source>
</evidence>
<dbReference type="PANTHER" id="PTHR11633">
    <property type="entry name" value="PLATELET-DERIVED GROWTH FACTOR"/>
    <property type="match status" value="1"/>
</dbReference>
<evidence type="ECO:0000313" key="8">
    <source>
        <dbReference type="EMBL" id="KAK2169747.1"/>
    </source>
</evidence>
<keyword evidence="2 4" id="KW-0339">Growth factor</keyword>
<comment type="similarity">
    <text evidence="1 4">Belongs to the PDGF/VEGF growth factor family.</text>
</comment>
<evidence type="ECO:0000256" key="5">
    <source>
        <dbReference type="SAM" id="MobiDB-lite"/>
    </source>
</evidence>
<dbReference type="GO" id="GO:0051781">
    <property type="term" value="P:positive regulation of cell division"/>
    <property type="evidence" value="ECO:0007669"/>
    <property type="project" value="UniProtKB-KW"/>
</dbReference>
<dbReference type="PANTHER" id="PTHR11633:SF1">
    <property type="entry name" value="LD28763P"/>
    <property type="match status" value="1"/>
</dbReference>
<keyword evidence="9" id="KW-1185">Reference proteome</keyword>
<evidence type="ECO:0000256" key="1">
    <source>
        <dbReference type="ARBA" id="ARBA00006686"/>
    </source>
</evidence>
<organism evidence="8 9">
    <name type="scientific">Paralvinella palmiformis</name>
    <dbReference type="NCBI Taxonomy" id="53620"/>
    <lineage>
        <taxon>Eukaryota</taxon>
        <taxon>Metazoa</taxon>
        <taxon>Spiralia</taxon>
        <taxon>Lophotrochozoa</taxon>
        <taxon>Annelida</taxon>
        <taxon>Polychaeta</taxon>
        <taxon>Sedentaria</taxon>
        <taxon>Canalipalpata</taxon>
        <taxon>Terebellida</taxon>
        <taxon>Terebelliformia</taxon>
        <taxon>Alvinellidae</taxon>
        <taxon>Paralvinella</taxon>
    </lineage>
</organism>
<gene>
    <name evidence="8" type="ORF">LSH36_7g08004</name>
</gene>
<comment type="caution">
    <text evidence="8">The sequence shown here is derived from an EMBL/GenBank/DDBJ whole genome shotgun (WGS) entry which is preliminary data.</text>
</comment>
<dbReference type="GO" id="GO:0008284">
    <property type="term" value="P:positive regulation of cell population proliferation"/>
    <property type="evidence" value="ECO:0007669"/>
    <property type="project" value="TreeGrafter"/>
</dbReference>
<dbReference type="GO" id="GO:0005615">
    <property type="term" value="C:extracellular space"/>
    <property type="evidence" value="ECO:0007669"/>
    <property type="project" value="TreeGrafter"/>
</dbReference>
<dbReference type="Proteomes" id="UP001208570">
    <property type="component" value="Unassembled WGS sequence"/>
</dbReference>
<dbReference type="PROSITE" id="PS50278">
    <property type="entry name" value="PDGF_2"/>
    <property type="match status" value="1"/>
</dbReference>
<keyword evidence="6" id="KW-0732">Signal</keyword>
<dbReference type="AlphaFoldDB" id="A0AAD9NGT1"/>
<evidence type="ECO:0000256" key="2">
    <source>
        <dbReference type="ARBA" id="ARBA00023030"/>
    </source>
</evidence>
<name>A0AAD9NGT1_9ANNE</name>
<evidence type="ECO:0000256" key="3">
    <source>
        <dbReference type="ARBA" id="ARBA00023246"/>
    </source>
</evidence>
<dbReference type="GO" id="GO:0070851">
    <property type="term" value="F:growth factor receptor binding"/>
    <property type="evidence" value="ECO:0007669"/>
    <property type="project" value="TreeGrafter"/>
</dbReference>
<evidence type="ECO:0000256" key="4">
    <source>
        <dbReference type="RuleBase" id="RU003818"/>
    </source>
</evidence>
<dbReference type="EMBL" id="JAODUP010000007">
    <property type="protein sequence ID" value="KAK2169747.1"/>
    <property type="molecule type" value="Genomic_DNA"/>
</dbReference>
<keyword evidence="3" id="KW-0497">Mitogen</keyword>
<dbReference type="Pfam" id="PF00341">
    <property type="entry name" value="PDGF"/>
    <property type="match status" value="1"/>
</dbReference>
<accession>A0AAD9NGT1</accession>
<dbReference type="SMART" id="SM00141">
    <property type="entry name" value="PDGF"/>
    <property type="match status" value="1"/>
</dbReference>
<proteinExistence type="inferred from homology"/>
<sequence>MVGRLNVALVLLGIILIMAIRESTQEIPPAMWSQMKNISSPADFIKKFLKKKQPEIGRPGYAPPGLSPPERIPGESIIYTHEEEVASMLSIQEDKCEIKLVSVPIPRNSDPNVIYWPSCVKLDQCSGCCNNEILECVPTGVQGVEMQVLQARYPYAGADYFEFEGIHPMVFNRHVSCECRCRVQPSDCNMSIHEYDPHSCTCRCFNERDAKSCIHPKIWSNKECRCVCPLHGRDCYDDETYDELTCSCVRSGPGGGQPLHDTPTPCDDSGFSCRHGFTKQLINGVCQCALAPRGIMEGSLLNSYSSVTKLPVVPLPPINREPSDFERVPGHPQLVLHDVDEASSRYPAPNRQQTAHRASRRPNRRPSRRPSRRPVGP</sequence>
<feature type="region of interest" description="Disordered" evidence="5">
    <location>
        <begin position="337"/>
        <end position="377"/>
    </location>
</feature>
<dbReference type="InterPro" id="IPR000072">
    <property type="entry name" value="PDGF/VEGF_dom"/>
</dbReference>
<feature type="domain" description="Platelet-derived growth factor (PDGF) family profile" evidence="7">
    <location>
        <begin position="101"/>
        <end position="184"/>
    </location>
</feature>
<reference evidence="8" key="1">
    <citation type="journal article" date="2023" name="Mol. Biol. Evol.">
        <title>Third-Generation Sequencing Reveals the Adaptive Role of the Epigenome in Three Deep-Sea Polychaetes.</title>
        <authorList>
            <person name="Perez M."/>
            <person name="Aroh O."/>
            <person name="Sun Y."/>
            <person name="Lan Y."/>
            <person name="Juniper S.K."/>
            <person name="Young C.R."/>
            <person name="Angers B."/>
            <person name="Qian P.Y."/>
        </authorList>
    </citation>
    <scope>NUCLEOTIDE SEQUENCE</scope>
    <source>
        <strain evidence="8">P08H-3</strain>
    </source>
</reference>